<feature type="region of interest" description="Disordered" evidence="1">
    <location>
        <begin position="1"/>
        <end position="78"/>
    </location>
</feature>
<feature type="compositionally biased region" description="Polar residues" evidence="1">
    <location>
        <begin position="1"/>
        <end position="11"/>
    </location>
</feature>
<evidence type="ECO:0000256" key="1">
    <source>
        <dbReference type="SAM" id="MobiDB-lite"/>
    </source>
</evidence>
<organism evidence="2 3">
    <name type="scientific">Taxus chinensis</name>
    <name type="common">Chinese yew</name>
    <name type="synonym">Taxus wallichiana var. chinensis</name>
    <dbReference type="NCBI Taxonomy" id="29808"/>
    <lineage>
        <taxon>Eukaryota</taxon>
        <taxon>Viridiplantae</taxon>
        <taxon>Streptophyta</taxon>
        <taxon>Embryophyta</taxon>
        <taxon>Tracheophyta</taxon>
        <taxon>Spermatophyta</taxon>
        <taxon>Pinopsida</taxon>
        <taxon>Pinidae</taxon>
        <taxon>Conifers II</taxon>
        <taxon>Cupressales</taxon>
        <taxon>Taxaceae</taxon>
        <taxon>Taxus</taxon>
    </lineage>
</organism>
<gene>
    <name evidence="2" type="ORF">KI387_012837</name>
</gene>
<evidence type="ECO:0000313" key="2">
    <source>
        <dbReference type="EMBL" id="KAH9301254.1"/>
    </source>
</evidence>
<accession>A0AA38FCR6</accession>
<reference evidence="2 3" key="1">
    <citation type="journal article" date="2021" name="Nat. Plants">
        <title>The Taxus genome provides insights into paclitaxel biosynthesis.</title>
        <authorList>
            <person name="Xiong X."/>
            <person name="Gou J."/>
            <person name="Liao Q."/>
            <person name="Li Y."/>
            <person name="Zhou Q."/>
            <person name="Bi G."/>
            <person name="Li C."/>
            <person name="Du R."/>
            <person name="Wang X."/>
            <person name="Sun T."/>
            <person name="Guo L."/>
            <person name="Liang H."/>
            <person name="Lu P."/>
            <person name="Wu Y."/>
            <person name="Zhang Z."/>
            <person name="Ro D.K."/>
            <person name="Shang Y."/>
            <person name="Huang S."/>
            <person name="Yan J."/>
        </authorList>
    </citation>
    <scope>NUCLEOTIDE SEQUENCE [LARGE SCALE GENOMIC DNA]</scope>
    <source>
        <strain evidence="2">Ta-2019</strain>
    </source>
</reference>
<protein>
    <submittedName>
        <fullName evidence="2">Uncharacterized protein</fullName>
    </submittedName>
</protein>
<feature type="non-terminal residue" evidence="2">
    <location>
        <position position="119"/>
    </location>
</feature>
<dbReference type="EMBL" id="JAHRHJ020000009">
    <property type="protein sequence ID" value="KAH9301254.1"/>
    <property type="molecule type" value="Genomic_DNA"/>
</dbReference>
<feature type="compositionally biased region" description="Basic and acidic residues" evidence="1">
    <location>
        <begin position="58"/>
        <end position="67"/>
    </location>
</feature>
<comment type="caution">
    <text evidence="2">The sequence shown here is derived from an EMBL/GenBank/DDBJ whole genome shotgun (WGS) entry which is preliminary data.</text>
</comment>
<proteinExistence type="predicted"/>
<evidence type="ECO:0000313" key="3">
    <source>
        <dbReference type="Proteomes" id="UP000824469"/>
    </source>
</evidence>
<keyword evidence="3" id="KW-1185">Reference proteome</keyword>
<feature type="non-terminal residue" evidence="2">
    <location>
        <position position="1"/>
    </location>
</feature>
<name>A0AA38FCR6_TAXCH</name>
<sequence length="119" mass="13260">NKGGWNNSQRHTAFKTDHKEATGEAQPVVSEYGPKSPGDKTSSNKAEDSRIVVGGVKRGHESDKSDSDQEPNPDPSNDLMLVVASFLFQNQWHEVFKKQKGKKGRYANLFAITTLRMKN</sequence>
<dbReference type="Proteomes" id="UP000824469">
    <property type="component" value="Unassembled WGS sequence"/>
</dbReference>
<dbReference type="AlphaFoldDB" id="A0AA38FCR6"/>